<dbReference type="Pfam" id="PF23593">
    <property type="entry name" value="HEAT_ATR"/>
    <property type="match status" value="1"/>
</dbReference>
<dbReference type="Gene3D" id="1.10.1070.11">
    <property type="entry name" value="Phosphatidylinositol 3-/4-kinase, catalytic domain"/>
    <property type="match status" value="1"/>
</dbReference>
<keyword evidence="6" id="KW-0547">Nucleotide-binding</keyword>
<dbReference type="WBParaSite" id="TCONS_00009716.p1">
    <property type="protein sequence ID" value="TCONS_00009716.p1"/>
    <property type="gene ID" value="XLOC_007483"/>
</dbReference>
<dbReference type="Pfam" id="PF02259">
    <property type="entry name" value="FAT"/>
    <property type="match status" value="1"/>
</dbReference>
<organism evidence="16 17">
    <name type="scientific">Strongyloides stercoralis</name>
    <name type="common">Threadworm</name>
    <dbReference type="NCBI Taxonomy" id="6248"/>
    <lineage>
        <taxon>Eukaryota</taxon>
        <taxon>Metazoa</taxon>
        <taxon>Ecdysozoa</taxon>
        <taxon>Nematoda</taxon>
        <taxon>Chromadorea</taxon>
        <taxon>Rhabditida</taxon>
        <taxon>Tylenchina</taxon>
        <taxon>Panagrolaimomorpha</taxon>
        <taxon>Strongyloidoidea</taxon>
        <taxon>Strongyloididae</taxon>
        <taxon>Strongyloides</taxon>
    </lineage>
</organism>
<dbReference type="GO" id="GO:0005694">
    <property type="term" value="C:chromosome"/>
    <property type="evidence" value="ECO:0007669"/>
    <property type="project" value="TreeGrafter"/>
</dbReference>
<sequence>MNIFSFVPKTADDNKVSELLKDVYNKYNSLSKSLNKSSNIRLRNEELRKLVLTWETLFSYNYVVDTVHKDSNIIDIGLRHLIELITISDDIVPLEFFEWIGAILFRTYCYVPPNHLIAKLIEDYAPQVCSLHDKDTEYEYLNRIKTIFYGIHEGESVVVLFETNENMNNGLPKIEVNVQCEQRKIYLKRILLQVLASADFVFQKASNFEVLHQLVIPVMDIMSMKSEPVATTMLCLRFLSLILPLIDPLYSLSAHMYSYIFKIFKTIDDDFMDFVEDGSSASLYKEVVGYASDIQKCLSIWLCKTPQKYGPTLHELTLFSKIGKKILHYVGLCSNPSILITSMLGDICMFLAHASTLQSYTSNCFINEFKNNVGEMIRSIFANKKNIKKDVILALFNFYISTSTDVEIEVFLSQLCGQSTSILTSIRNQSAILSFIMACQTSDYIKSQFVPNGEKFLEIIRCIDKECPNEESFEELFRYIAEFLPLYTSDPSVLMVVLVQPWLDITNLFDGELLNKYSSSHFSRYKFINDNKFKALSIPCIVKLQLENTLRRSIYHYSLVNASDDIQQIALEHAPIFVSQCGSTVFSSISFDIMEKMMESKVSVDETKLKLFITSLSEIICSLDKNNVFENKKIRCIACTKNEKSKAIIDIELSKEFITYFIEVLEDENNNDEIRIKLSSLLTSILKHTSIRTDYFLQIAKGFFKMLGYYRSENCNSMNICLQEVVSRDIPRDILSILRTSLDSLNPENHYPYLNIISTTISEGPFLLSCISRMISLAADFCFHGDRTVVDMSRKIIIVNAKKAGIPTETLLKRYNHTVIPLITQIILDRLTPSPSRPEILSDSEKGNLINSYFRQLAEIFNIHPRGSPNERLLITVKETIKYVVAKLLFVEDCQKKSSKYILNHFANYVLKENLSQLISRSINVAFEFFFMTSYRREFALTFIEEITGKEVTSIIFENRSSLKLTFLQNLSRNKATCLKHLSTLFWNDRENSFSITKIIEENVMGIFAGFRMSILEEERYYHRSKDLQSLAVLISIIDEEFVNKVSNKLLTLLRSLSIFGEIAIPPWYCFMEKLSVKKKIELLPKIITSVAMLLQFPTSQSIINNFLQLRLKEKLQVEEKERFDRVFSIIYMCNLKDHAEKFNSEYIHEYGSVLDVQCAPMATMTNCAKVLYEEGSEIVEITLKRLDSLLDGSTIDDQLSQELIPAILYAIRCNNSKNIRKLACLVLGKIGAIDPGRLRSNIKDTNELSYGKSIEYDNYMADTPQKFLVELLENLCQLLLGCINAKDTDNISYAIQKVLKEVINGTEDGSSVWANLSENCKTELKPFTNCGLYPVQRNFIDNRMPVVSHLITGSYHSWSKAFYFVLSESLTDLVVGKALSAAAFVVHVDNPEFFFYLLKNVMIQAFIENNIKIIDGCKNEFYEIFKRSITESGWIRVAAQSIFALLDELTSFAYTKKINGVKGFPSKILKFIYDDVYTLKYNNKRLVISAAEACQCWFRALKLTEYFMDKDSSNLSQSLYNNIAKISMKLDDFDNTLGCYECIEDNFVPTNEETILALEASRNYTEALALYGQSESSPVSMIDCLLKIDQPNLAFSQIANILKSYTLTEDDKKRLEERRIVTLWKLSYWDQLDDSIGQSGEVQFESWEASSAAIFNAIHKNDEVLLNKTINDCYDKVEVELSAVILQNRESYAQAYRHIQKLHMLFEITDSKRFLFVDANESMTKQNKEFTNVLFKWKKRASKCIQGGRALEPILANRREILKMLPNDDSNKAIGCEYLHSAQLARFENNLNSLWSFMTRAKHYPVNLVKIAIEEAAYLAKKNNYSHAIKILDRSLSKTYRELNMLYGLGGGRNRSDESSMDTNEQFSDEDKNVYLKARLDEIDYRISAGVGDFEEILVMFRKLISITPPPQQAEKLWYKWAVFMDNYYSTKNKSGFDIVSIKGTIRAYINVLESGNNYAHHALPRLLTIWLDYTHKYHELSEFNHVKSLNEVVVSAFETKITSAISYKAIQQIFSRLAHPDAAVFDALKSLVITLIEKFPHQCLWHIMGIYRMAIKNNSNAIRISRMKKIIEFACTQLKFKHDFKYTVRAYDYFSGALMDIGDKNTKSDKIKALEIPKLKSFFKESKLTSNSGHRTLCQKLPSPPKIILPMSFLLDDPIPTPSFNSFTLTQNINNDKVSCTPEAINDVYIHDIDENVIILQSLMRPKRLTLIGSNGKKYPILCKDSDELRKDLRAMEFNKRVNSLLVQNPEARRRHLRIRTYTVVPLQEEGGIIEWVPDLVTLKLALYSQFQEKHKNFNAINNEIFLKWTKIPSTLERINFMVKQIPNYFPKVLGEYYQKQFVDPGQWYNARLNYTRSSATMCMVGFILGLGDRHCENILLDQKSGEIIHVDYNILFNKGEQLRIPEIVPFRLTRNIIDGFGPCGVEGHFRTSCELSLSTMRDNKEMLLTLLHSFIHDPLLEWSGVERRAQQSRNEQNFGGLPMKTDHAPIDAKNAIINIDRRLSGFIVTPVFFKYKHNNYPMSVNGQVNKLINIAKDNGNLAKMYVGWAPYL</sequence>
<dbReference type="Gene3D" id="3.30.1010.10">
    <property type="entry name" value="Phosphatidylinositol 3-kinase Catalytic Subunit, Chain A, domain 4"/>
    <property type="match status" value="1"/>
</dbReference>
<evidence type="ECO:0000259" key="13">
    <source>
        <dbReference type="PROSITE" id="PS50290"/>
    </source>
</evidence>
<evidence type="ECO:0000256" key="3">
    <source>
        <dbReference type="ARBA" id="ARBA00012513"/>
    </source>
</evidence>
<evidence type="ECO:0000256" key="11">
    <source>
        <dbReference type="ARBA" id="ARBA00023242"/>
    </source>
</evidence>
<feature type="domain" description="PI3K/PI4K catalytic" evidence="13">
    <location>
        <begin position="2195"/>
        <end position="2507"/>
    </location>
</feature>
<evidence type="ECO:0000256" key="6">
    <source>
        <dbReference type="ARBA" id="ARBA00022741"/>
    </source>
</evidence>
<feature type="domain" description="FATC" evidence="15">
    <location>
        <begin position="2523"/>
        <end position="2555"/>
    </location>
</feature>
<accession>A0AAF5DCZ0</accession>
<dbReference type="InterPro" id="IPR018936">
    <property type="entry name" value="PI3/4_kinase_CS"/>
</dbReference>
<dbReference type="GO" id="GO:0004674">
    <property type="term" value="F:protein serine/threonine kinase activity"/>
    <property type="evidence" value="ECO:0007669"/>
    <property type="project" value="UniProtKB-KW"/>
</dbReference>
<evidence type="ECO:0000256" key="7">
    <source>
        <dbReference type="ARBA" id="ARBA00022763"/>
    </source>
</evidence>
<dbReference type="InterPro" id="IPR016024">
    <property type="entry name" value="ARM-type_fold"/>
</dbReference>
<dbReference type="SMART" id="SM00146">
    <property type="entry name" value="PI3Kc"/>
    <property type="match status" value="1"/>
</dbReference>
<dbReference type="CDD" id="cd00892">
    <property type="entry name" value="PIKKc_ATR"/>
    <property type="match status" value="1"/>
</dbReference>
<feature type="domain" description="FAT" evidence="14">
    <location>
        <begin position="1487"/>
        <end position="2055"/>
    </location>
</feature>
<dbReference type="PROSITE" id="PS50290">
    <property type="entry name" value="PI3_4_KINASE_3"/>
    <property type="match status" value="1"/>
</dbReference>
<dbReference type="InterPro" id="IPR050517">
    <property type="entry name" value="DDR_Repair_Kinase"/>
</dbReference>
<name>A0AAF5DCZ0_STRER</name>
<dbReference type="AlphaFoldDB" id="A0AAF5DCZ0"/>
<evidence type="ECO:0000256" key="2">
    <source>
        <dbReference type="ARBA" id="ARBA00010769"/>
    </source>
</evidence>
<reference evidence="17" key="1">
    <citation type="submission" date="2024-02" db="UniProtKB">
        <authorList>
            <consortium name="WormBaseParasite"/>
        </authorList>
    </citation>
    <scope>IDENTIFICATION</scope>
</reference>
<dbReference type="GO" id="GO:0005524">
    <property type="term" value="F:ATP binding"/>
    <property type="evidence" value="ECO:0007669"/>
    <property type="project" value="UniProtKB-KW"/>
</dbReference>
<keyword evidence="9" id="KW-0067">ATP-binding</keyword>
<keyword evidence="8" id="KW-0418">Kinase</keyword>
<dbReference type="SUPFAM" id="SSF56112">
    <property type="entry name" value="Protein kinase-like (PK-like)"/>
    <property type="match status" value="1"/>
</dbReference>
<dbReference type="PANTHER" id="PTHR11139">
    <property type="entry name" value="ATAXIA TELANGIECTASIA MUTATED ATM -RELATED"/>
    <property type="match status" value="1"/>
</dbReference>
<comment type="subcellular location">
    <subcellularLocation>
        <location evidence="1">Nucleus</location>
    </subcellularLocation>
</comment>
<evidence type="ECO:0000259" key="15">
    <source>
        <dbReference type="PROSITE" id="PS51190"/>
    </source>
</evidence>
<keyword evidence="11" id="KW-0539">Nucleus</keyword>
<evidence type="ECO:0000256" key="5">
    <source>
        <dbReference type="ARBA" id="ARBA00022679"/>
    </source>
</evidence>
<dbReference type="Pfam" id="PF00454">
    <property type="entry name" value="PI3_PI4_kinase"/>
    <property type="match status" value="1"/>
</dbReference>
<keyword evidence="4" id="KW-0723">Serine/threonine-protein kinase</keyword>
<dbReference type="GO" id="GO:0005634">
    <property type="term" value="C:nucleus"/>
    <property type="evidence" value="ECO:0007669"/>
    <property type="project" value="UniProtKB-SubCell"/>
</dbReference>
<evidence type="ECO:0000256" key="10">
    <source>
        <dbReference type="ARBA" id="ARBA00023204"/>
    </source>
</evidence>
<evidence type="ECO:0000256" key="4">
    <source>
        <dbReference type="ARBA" id="ARBA00022527"/>
    </source>
</evidence>
<keyword evidence="10" id="KW-0234">DNA repair</keyword>
<comment type="similarity">
    <text evidence="2">Belongs to the PI3/PI4-kinase family. ATM subfamily.</text>
</comment>
<dbReference type="InterPro" id="IPR011009">
    <property type="entry name" value="Kinase-like_dom_sf"/>
</dbReference>
<evidence type="ECO:0000313" key="16">
    <source>
        <dbReference type="Proteomes" id="UP000035681"/>
    </source>
</evidence>
<evidence type="ECO:0000256" key="8">
    <source>
        <dbReference type="ARBA" id="ARBA00022777"/>
    </source>
</evidence>
<evidence type="ECO:0000256" key="9">
    <source>
        <dbReference type="ARBA" id="ARBA00022840"/>
    </source>
</evidence>
<dbReference type="InterPro" id="IPR014009">
    <property type="entry name" value="PIK_FAT"/>
</dbReference>
<evidence type="ECO:0000256" key="1">
    <source>
        <dbReference type="ARBA" id="ARBA00004123"/>
    </source>
</evidence>
<dbReference type="PROSITE" id="PS51190">
    <property type="entry name" value="FATC"/>
    <property type="match status" value="1"/>
</dbReference>
<dbReference type="Pfam" id="PF02260">
    <property type="entry name" value="FATC"/>
    <property type="match status" value="1"/>
</dbReference>
<dbReference type="Proteomes" id="UP000035681">
    <property type="component" value="Unplaced"/>
</dbReference>
<dbReference type="GO" id="GO:0000077">
    <property type="term" value="P:DNA damage checkpoint signaling"/>
    <property type="evidence" value="ECO:0007669"/>
    <property type="project" value="TreeGrafter"/>
</dbReference>
<keyword evidence="16" id="KW-1185">Reference proteome</keyword>
<dbReference type="PANTHER" id="PTHR11139:SF69">
    <property type="entry name" value="SERINE_THREONINE-PROTEIN KINASE ATR"/>
    <property type="match status" value="1"/>
</dbReference>
<dbReference type="GO" id="GO:0006281">
    <property type="term" value="P:DNA repair"/>
    <property type="evidence" value="ECO:0007669"/>
    <property type="project" value="UniProtKB-KW"/>
</dbReference>
<dbReference type="SUPFAM" id="SSF48371">
    <property type="entry name" value="ARM repeat"/>
    <property type="match status" value="2"/>
</dbReference>
<evidence type="ECO:0000313" key="17">
    <source>
        <dbReference type="WBParaSite" id="TCONS_00009716.p1"/>
    </source>
</evidence>
<dbReference type="InterPro" id="IPR036940">
    <property type="entry name" value="PI3/4_kinase_cat_sf"/>
</dbReference>
<keyword evidence="5" id="KW-0808">Transferase</keyword>
<dbReference type="PROSITE" id="PS00916">
    <property type="entry name" value="PI3_4_KINASE_2"/>
    <property type="match status" value="1"/>
</dbReference>
<dbReference type="EC" id="2.7.11.1" evidence="3"/>
<dbReference type="InterPro" id="IPR003152">
    <property type="entry name" value="FATC_dom"/>
</dbReference>
<evidence type="ECO:0000256" key="12">
    <source>
        <dbReference type="ARBA" id="ARBA00024420"/>
    </source>
</evidence>
<dbReference type="GO" id="GO:0000723">
    <property type="term" value="P:telomere maintenance"/>
    <property type="evidence" value="ECO:0007669"/>
    <property type="project" value="TreeGrafter"/>
</dbReference>
<dbReference type="InterPro" id="IPR000403">
    <property type="entry name" value="PI3/4_kinase_cat_dom"/>
</dbReference>
<dbReference type="InterPro" id="IPR003151">
    <property type="entry name" value="PIK-rel_kinase_FAT"/>
</dbReference>
<proteinExistence type="inferred from homology"/>
<dbReference type="PROSITE" id="PS51189">
    <property type="entry name" value="FAT"/>
    <property type="match status" value="1"/>
</dbReference>
<keyword evidence="7" id="KW-0227">DNA damage</keyword>
<dbReference type="InterPro" id="IPR057564">
    <property type="entry name" value="HEAT_ATR"/>
</dbReference>
<dbReference type="SMART" id="SM01343">
    <property type="entry name" value="FATC"/>
    <property type="match status" value="1"/>
</dbReference>
<evidence type="ECO:0000259" key="14">
    <source>
        <dbReference type="PROSITE" id="PS51189"/>
    </source>
</evidence>
<protein>
    <recommendedName>
        <fullName evidence="12">Serine/threonine-protein kinase ATR</fullName>
        <ecNumber evidence="3">2.7.11.1</ecNumber>
    </recommendedName>
</protein>